<name>A0ABU0IKC3_9HYPH</name>
<reference evidence="2 3" key="1">
    <citation type="submission" date="2023-07" db="EMBL/GenBank/DDBJ databases">
        <title>Genomic Encyclopedia of Type Strains, Phase IV (KMG-IV): sequencing the most valuable type-strain genomes for metagenomic binning, comparative biology and taxonomic classification.</title>
        <authorList>
            <person name="Goeker M."/>
        </authorList>
    </citation>
    <scope>NUCLEOTIDE SEQUENCE [LARGE SCALE GENOMIC DNA]</scope>
    <source>
        <strain evidence="2 3">DSM 100301</strain>
    </source>
</reference>
<feature type="region of interest" description="Disordered" evidence="1">
    <location>
        <begin position="1"/>
        <end position="25"/>
    </location>
</feature>
<accession>A0ABU0IKC3</accession>
<evidence type="ECO:0000313" key="2">
    <source>
        <dbReference type="EMBL" id="MDQ0457880.1"/>
    </source>
</evidence>
<protein>
    <recommendedName>
        <fullName evidence="4">Propionyl-coenzyme A carboxylase alpha polypeptide</fullName>
    </recommendedName>
</protein>
<organism evidence="2 3">
    <name type="scientific">Rhizobium paknamense</name>
    <dbReference type="NCBI Taxonomy" id="1206817"/>
    <lineage>
        <taxon>Bacteria</taxon>
        <taxon>Pseudomonadati</taxon>
        <taxon>Pseudomonadota</taxon>
        <taxon>Alphaproteobacteria</taxon>
        <taxon>Hyphomicrobiales</taxon>
        <taxon>Rhizobiaceae</taxon>
        <taxon>Rhizobium/Agrobacterium group</taxon>
        <taxon>Rhizobium</taxon>
    </lineage>
</organism>
<sequence length="55" mass="5928">MTEAKGSFPGKTGGKGKLLKRTGKLHASSRIEGRCLPVYNLPLPRKQASNGDDFL</sequence>
<dbReference type="RefSeq" id="WP_377238714.1">
    <property type="nucleotide sequence ID" value="NZ_JBHLZZ010000031.1"/>
</dbReference>
<dbReference type="Proteomes" id="UP001235269">
    <property type="component" value="Unassembled WGS sequence"/>
</dbReference>
<proteinExistence type="predicted"/>
<gene>
    <name evidence="2" type="ORF">QO005_004238</name>
</gene>
<comment type="caution">
    <text evidence="2">The sequence shown here is derived from an EMBL/GenBank/DDBJ whole genome shotgun (WGS) entry which is preliminary data.</text>
</comment>
<evidence type="ECO:0000256" key="1">
    <source>
        <dbReference type="SAM" id="MobiDB-lite"/>
    </source>
</evidence>
<evidence type="ECO:0000313" key="3">
    <source>
        <dbReference type="Proteomes" id="UP001235269"/>
    </source>
</evidence>
<dbReference type="EMBL" id="JAUSWH010000019">
    <property type="protein sequence ID" value="MDQ0457880.1"/>
    <property type="molecule type" value="Genomic_DNA"/>
</dbReference>
<evidence type="ECO:0008006" key="4">
    <source>
        <dbReference type="Google" id="ProtNLM"/>
    </source>
</evidence>
<keyword evidence="3" id="KW-1185">Reference proteome</keyword>